<evidence type="ECO:0000256" key="1">
    <source>
        <dbReference type="SAM" id="Phobius"/>
    </source>
</evidence>
<keyword evidence="1" id="KW-0472">Membrane</keyword>
<dbReference type="EMBL" id="JABWUV010000014">
    <property type="protein sequence ID" value="KAF6308077.1"/>
    <property type="molecule type" value="Genomic_DNA"/>
</dbReference>
<feature type="transmembrane region" description="Helical" evidence="1">
    <location>
        <begin position="23"/>
        <end position="42"/>
    </location>
</feature>
<proteinExistence type="predicted"/>
<reference evidence="2 3" key="1">
    <citation type="journal article" date="2020" name="Nature">
        <title>Six reference-quality genomes reveal evolution of bat adaptations.</title>
        <authorList>
            <person name="Jebb D."/>
            <person name="Huang Z."/>
            <person name="Pippel M."/>
            <person name="Hughes G.M."/>
            <person name="Lavrichenko K."/>
            <person name="Devanna P."/>
            <person name="Winkler S."/>
            <person name="Jermiin L.S."/>
            <person name="Skirmuntt E.C."/>
            <person name="Katzourakis A."/>
            <person name="Burkitt-Gray L."/>
            <person name="Ray D.A."/>
            <person name="Sullivan K.A.M."/>
            <person name="Roscito J.G."/>
            <person name="Kirilenko B.M."/>
            <person name="Davalos L.M."/>
            <person name="Corthals A.P."/>
            <person name="Power M.L."/>
            <person name="Jones G."/>
            <person name="Ransome R.D."/>
            <person name="Dechmann D.K.N."/>
            <person name="Locatelli A.G."/>
            <person name="Puechmaille S.J."/>
            <person name="Fedrigo O."/>
            <person name="Jarvis E.D."/>
            <person name="Hiller M."/>
            <person name="Vernes S.C."/>
            <person name="Myers E.W."/>
            <person name="Teeling E.C."/>
        </authorList>
    </citation>
    <scope>NUCLEOTIDE SEQUENCE [LARGE SCALE GENOMIC DNA]</scope>
    <source>
        <strain evidence="2">MMyoMyo1</strain>
        <tissue evidence="2">Flight muscle</tissue>
    </source>
</reference>
<comment type="caution">
    <text evidence="2">The sequence shown here is derived from an EMBL/GenBank/DDBJ whole genome shotgun (WGS) entry which is preliminary data.</text>
</comment>
<name>A0A7J7U563_MYOMY</name>
<sequence>MKSFINSIPQSDNITYWHLQNSLFPLLPFLLPALVPGVVLIWRSSQGSRVACRSARTEGADGGSKGRPSFSLLLLQPPFTNFSKYFVMLQGVMRSEKQAVIQLVWRLCKQKGVIGFAANYYFCQSPQAGRLTEIFMQDIAILQLDFPTKTNFKLIGPADPN</sequence>
<keyword evidence="1" id="KW-1133">Transmembrane helix</keyword>
<keyword evidence="1" id="KW-0812">Transmembrane</keyword>
<keyword evidence="3" id="KW-1185">Reference proteome</keyword>
<evidence type="ECO:0000313" key="2">
    <source>
        <dbReference type="EMBL" id="KAF6308077.1"/>
    </source>
</evidence>
<organism evidence="2 3">
    <name type="scientific">Myotis myotis</name>
    <name type="common">Greater mouse-eared bat</name>
    <name type="synonym">Vespertilio myotis</name>
    <dbReference type="NCBI Taxonomy" id="51298"/>
    <lineage>
        <taxon>Eukaryota</taxon>
        <taxon>Metazoa</taxon>
        <taxon>Chordata</taxon>
        <taxon>Craniata</taxon>
        <taxon>Vertebrata</taxon>
        <taxon>Euteleostomi</taxon>
        <taxon>Mammalia</taxon>
        <taxon>Eutheria</taxon>
        <taxon>Laurasiatheria</taxon>
        <taxon>Chiroptera</taxon>
        <taxon>Yangochiroptera</taxon>
        <taxon>Vespertilionidae</taxon>
        <taxon>Myotis</taxon>
    </lineage>
</organism>
<dbReference type="Proteomes" id="UP000527355">
    <property type="component" value="Unassembled WGS sequence"/>
</dbReference>
<gene>
    <name evidence="2" type="ORF">mMyoMyo1_008859</name>
</gene>
<accession>A0A7J7U563</accession>
<dbReference type="AlphaFoldDB" id="A0A7J7U563"/>
<protein>
    <submittedName>
        <fullName evidence="2">Uncharacterized protein</fullName>
    </submittedName>
</protein>
<evidence type="ECO:0000313" key="3">
    <source>
        <dbReference type="Proteomes" id="UP000527355"/>
    </source>
</evidence>